<name>A0A9P0P0K6_ACAOB</name>
<evidence type="ECO:0000313" key="2">
    <source>
        <dbReference type="Proteomes" id="UP001152888"/>
    </source>
</evidence>
<reference evidence="1" key="1">
    <citation type="submission" date="2022-03" db="EMBL/GenBank/DDBJ databases">
        <authorList>
            <person name="Sayadi A."/>
        </authorList>
    </citation>
    <scope>NUCLEOTIDE SEQUENCE</scope>
</reference>
<dbReference type="AlphaFoldDB" id="A0A9P0P0K6"/>
<dbReference type="OrthoDB" id="10286398at2759"/>
<sequence>MPLSEPRGLGLILQLIEVLGIHITHFGNYIWNFIRCIPTAIYKNYLWKLTRRLQECLRNDPSAVHWVIIFDFDGS</sequence>
<accession>A0A9P0P0K6</accession>
<comment type="caution">
    <text evidence="1">The sequence shown here is derived from an EMBL/GenBank/DDBJ whole genome shotgun (WGS) entry which is preliminary data.</text>
</comment>
<dbReference type="Proteomes" id="UP001152888">
    <property type="component" value="Unassembled WGS sequence"/>
</dbReference>
<protein>
    <submittedName>
        <fullName evidence="1">Uncharacterized protein</fullName>
    </submittedName>
</protein>
<organism evidence="1 2">
    <name type="scientific">Acanthoscelides obtectus</name>
    <name type="common">Bean weevil</name>
    <name type="synonym">Bruchus obtectus</name>
    <dbReference type="NCBI Taxonomy" id="200917"/>
    <lineage>
        <taxon>Eukaryota</taxon>
        <taxon>Metazoa</taxon>
        <taxon>Ecdysozoa</taxon>
        <taxon>Arthropoda</taxon>
        <taxon>Hexapoda</taxon>
        <taxon>Insecta</taxon>
        <taxon>Pterygota</taxon>
        <taxon>Neoptera</taxon>
        <taxon>Endopterygota</taxon>
        <taxon>Coleoptera</taxon>
        <taxon>Polyphaga</taxon>
        <taxon>Cucujiformia</taxon>
        <taxon>Chrysomeloidea</taxon>
        <taxon>Chrysomelidae</taxon>
        <taxon>Bruchinae</taxon>
        <taxon>Bruchini</taxon>
        <taxon>Acanthoscelides</taxon>
    </lineage>
</organism>
<gene>
    <name evidence="1" type="ORF">ACAOBT_LOCUS6025</name>
</gene>
<proteinExistence type="predicted"/>
<evidence type="ECO:0000313" key="1">
    <source>
        <dbReference type="EMBL" id="CAH1964822.1"/>
    </source>
</evidence>
<dbReference type="EMBL" id="CAKOFQ010006720">
    <property type="protein sequence ID" value="CAH1964822.1"/>
    <property type="molecule type" value="Genomic_DNA"/>
</dbReference>
<keyword evidence="2" id="KW-1185">Reference proteome</keyword>